<evidence type="ECO:0000256" key="11">
    <source>
        <dbReference type="PROSITE-ProRule" id="PRU01360"/>
    </source>
</evidence>
<evidence type="ECO:0000256" key="10">
    <source>
        <dbReference type="ARBA" id="ARBA00023237"/>
    </source>
</evidence>
<evidence type="ECO:0000256" key="9">
    <source>
        <dbReference type="ARBA" id="ARBA00023136"/>
    </source>
</evidence>
<evidence type="ECO:0000256" key="13">
    <source>
        <dbReference type="SAM" id="SignalP"/>
    </source>
</evidence>
<evidence type="ECO:0000256" key="12">
    <source>
        <dbReference type="RuleBase" id="RU003357"/>
    </source>
</evidence>
<keyword evidence="3 11" id="KW-1134">Transmembrane beta strand</keyword>
<evidence type="ECO:0000256" key="3">
    <source>
        <dbReference type="ARBA" id="ARBA00022452"/>
    </source>
</evidence>
<dbReference type="RefSeq" id="WP_010405370.1">
    <property type="nucleotide sequence ID" value="NZ_JAWXXV010000001.1"/>
</dbReference>
<dbReference type="Pfam" id="PF00593">
    <property type="entry name" value="TonB_dep_Rec_b-barrel"/>
    <property type="match status" value="1"/>
</dbReference>
<dbReference type="InterPro" id="IPR039426">
    <property type="entry name" value="TonB-dep_rcpt-like"/>
</dbReference>
<name>A0ABU4PJM5_9SPHN</name>
<evidence type="ECO:0000256" key="4">
    <source>
        <dbReference type="ARBA" id="ARBA00022496"/>
    </source>
</evidence>
<feature type="domain" description="TonB-dependent receptor plug" evidence="15">
    <location>
        <begin position="57"/>
        <end position="163"/>
    </location>
</feature>
<keyword evidence="10 11" id="KW-0998">Cell outer membrane</keyword>
<keyword evidence="5 11" id="KW-0812">Transmembrane</keyword>
<evidence type="ECO:0000313" key="16">
    <source>
        <dbReference type="EMBL" id="MDX5983288.1"/>
    </source>
</evidence>
<evidence type="ECO:0000259" key="14">
    <source>
        <dbReference type="Pfam" id="PF00593"/>
    </source>
</evidence>
<evidence type="ECO:0000313" key="17">
    <source>
        <dbReference type="Proteomes" id="UP001279660"/>
    </source>
</evidence>
<keyword evidence="8 12" id="KW-0798">TonB box</keyword>
<dbReference type="Proteomes" id="UP001279660">
    <property type="component" value="Unassembled WGS sequence"/>
</dbReference>
<keyword evidence="9 11" id="KW-0472">Membrane</keyword>
<evidence type="ECO:0000256" key="7">
    <source>
        <dbReference type="ARBA" id="ARBA00023065"/>
    </source>
</evidence>
<dbReference type="PANTHER" id="PTHR32552">
    <property type="entry name" value="FERRICHROME IRON RECEPTOR-RELATED"/>
    <property type="match status" value="1"/>
</dbReference>
<keyword evidence="16" id="KW-0675">Receptor</keyword>
<evidence type="ECO:0000256" key="1">
    <source>
        <dbReference type="ARBA" id="ARBA00004571"/>
    </source>
</evidence>
<evidence type="ECO:0000256" key="8">
    <source>
        <dbReference type="ARBA" id="ARBA00023077"/>
    </source>
</evidence>
<comment type="similarity">
    <text evidence="11 12">Belongs to the TonB-dependent receptor family.</text>
</comment>
<dbReference type="PANTHER" id="PTHR32552:SF81">
    <property type="entry name" value="TONB-DEPENDENT OUTER MEMBRANE RECEPTOR"/>
    <property type="match status" value="1"/>
</dbReference>
<keyword evidence="6" id="KW-0408">Iron</keyword>
<keyword evidence="2 11" id="KW-0813">Transport</keyword>
<feature type="chain" id="PRO_5047494939" evidence="13">
    <location>
        <begin position="24"/>
        <end position="763"/>
    </location>
</feature>
<protein>
    <submittedName>
        <fullName evidence="16">TonB-dependent receptor</fullName>
    </submittedName>
</protein>
<dbReference type="InterPro" id="IPR000531">
    <property type="entry name" value="Beta-barrel_TonB"/>
</dbReference>
<keyword evidence="4" id="KW-0410">Iron transport</keyword>
<dbReference type="Pfam" id="PF07715">
    <property type="entry name" value="Plug"/>
    <property type="match status" value="1"/>
</dbReference>
<keyword evidence="17" id="KW-1185">Reference proteome</keyword>
<evidence type="ECO:0000256" key="6">
    <source>
        <dbReference type="ARBA" id="ARBA00023004"/>
    </source>
</evidence>
<gene>
    <name evidence="16" type="ORF">SIL82_03380</name>
</gene>
<dbReference type="PROSITE" id="PS52016">
    <property type="entry name" value="TONB_DEPENDENT_REC_3"/>
    <property type="match status" value="1"/>
</dbReference>
<sequence>MKSCAWLLSASALAFTSSGAAIAQTVPAPVGTATTAEAPGDSSQDIVVTALRRNDKLSQTPIAASVLSGADLANKGVVNIDALQFAVPSVVVNNFGQGLEFNIRGIGKAEHNSQTTTGVITYRDGVPTFPGYFQEEPYFDIANIQILRGPQGTSVGQNSTGGAVFANTNDPIIGGGSHGYLAASYGNYNDLNGQGAVNLPISDTFAARVAFSGERRDGFYHITGPGGAAYTGNNGSVRSIAGRISFLWKPTDRLSILSKTDLDYLDMGAYPADPFTNRSKTLTLAGGTVANPNYRDLFDITANMPQEARDKFVRTVLKIDYQFAGGVKFRSISGFQTGNTLYRADLDGTNATANVAATPTAPAQKNYIFFDTTTETQFSQEFNLISPDNQRFTWLVGAFGLWNTYFWLPPYQFVIDAPGAGQPLGTAAGQYTLQGRNPERSLAVFGQVGFKITPRLTVDLGGRYTASQSTNHVDINQNGLLLRDDQQIKSNNFSYKASLGWVIDPNNYLYGFVATGFRPGGINVPVGSGLATPPFQPEKVRSYEAGWKANFAGGRIHTTIDAFYNDYENFQVIVGYPTLPVFGFEINVPGTTKIYGFEAEADFKLGSFTFDAGINALHSELAQFYALDTRTGGSFAPCSPTTGPATATCLNLKGREQTYAPNLTFNLGASYEHRFASGDTLTPRVNFGHIAAQWATLFENAAQGDRLGERNILGAQVAFQHKSWTVTAYGTNLTDQHYVAALNSGLDFAGPPRQYGVKVLKTF</sequence>
<comment type="caution">
    <text evidence="16">The sequence shown here is derived from an EMBL/GenBank/DDBJ whole genome shotgun (WGS) entry which is preliminary data.</text>
</comment>
<feature type="domain" description="TonB-dependent receptor-like beta-barrel" evidence="14">
    <location>
        <begin position="281"/>
        <end position="733"/>
    </location>
</feature>
<organism evidence="16 17">
    <name type="scientific">Sphingomonas echinoides</name>
    <dbReference type="NCBI Taxonomy" id="59803"/>
    <lineage>
        <taxon>Bacteria</taxon>
        <taxon>Pseudomonadati</taxon>
        <taxon>Pseudomonadota</taxon>
        <taxon>Alphaproteobacteria</taxon>
        <taxon>Sphingomonadales</taxon>
        <taxon>Sphingomonadaceae</taxon>
        <taxon>Sphingomonas</taxon>
    </lineage>
</organism>
<proteinExistence type="inferred from homology"/>
<comment type="subcellular location">
    <subcellularLocation>
        <location evidence="1 11">Cell outer membrane</location>
        <topology evidence="1 11">Multi-pass membrane protein</topology>
    </subcellularLocation>
</comment>
<dbReference type="EMBL" id="JAWXXV010000001">
    <property type="protein sequence ID" value="MDX5983288.1"/>
    <property type="molecule type" value="Genomic_DNA"/>
</dbReference>
<evidence type="ECO:0000259" key="15">
    <source>
        <dbReference type="Pfam" id="PF07715"/>
    </source>
</evidence>
<evidence type="ECO:0000256" key="5">
    <source>
        <dbReference type="ARBA" id="ARBA00022692"/>
    </source>
</evidence>
<accession>A0ABU4PJM5</accession>
<evidence type="ECO:0000256" key="2">
    <source>
        <dbReference type="ARBA" id="ARBA00022448"/>
    </source>
</evidence>
<keyword evidence="7" id="KW-0406">Ion transport</keyword>
<dbReference type="InterPro" id="IPR012910">
    <property type="entry name" value="Plug_dom"/>
</dbReference>
<keyword evidence="13" id="KW-0732">Signal</keyword>
<dbReference type="Gene3D" id="2.40.170.20">
    <property type="entry name" value="TonB-dependent receptor, beta-barrel domain"/>
    <property type="match status" value="1"/>
</dbReference>
<feature type="signal peptide" evidence="13">
    <location>
        <begin position="1"/>
        <end position="23"/>
    </location>
</feature>
<reference evidence="16 17" key="1">
    <citation type="submission" date="2023-11" db="EMBL/GenBank/DDBJ databases">
        <title>MicrobeMod: A computational toolkit for identifying prokaryotic methylation and restriction-modification with nanopore sequencing.</title>
        <authorList>
            <person name="Crits-Christoph A."/>
            <person name="Kang S.C."/>
            <person name="Lee H."/>
            <person name="Ostrov N."/>
        </authorList>
    </citation>
    <scope>NUCLEOTIDE SEQUENCE [LARGE SCALE GENOMIC DNA]</scope>
    <source>
        <strain evidence="16 17">ATCC 14820</strain>
    </source>
</reference>
<dbReference type="SUPFAM" id="SSF56935">
    <property type="entry name" value="Porins"/>
    <property type="match status" value="1"/>
</dbReference>
<dbReference type="InterPro" id="IPR036942">
    <property type="entry name" value="Beta-barrel_TonB_sf"/>
</dbReference>